<evidence type="ECO:0000313" key="6">
    <source>
        <dbReference type="EMBL" id="MBY6275357.1"/>
    </source>
</evidence>
<evidence type="ECO:0000256" key="2">
    <source>
        <dbReference type="ARBA" id="ARBA00022741"/>
    </source>
</evidence>
<comment type="cofactor">
    <cofactor evidence="5">
        <name>Mg(2+)</name>
        <dbReference type="ChEBI" id="CHEBI:18420"/>
    </cofactor>
</comment>
<accession>A0A953HZ81</accession>
<organism evidence="6 7">
    <name type="scientific">Symbiobacterium thermophilum</name>
    <dbReference type="NCBI Taxonomy" id="2734"/>
    <lineage>
        <taxon>Bacteria</taxon>
        <taxon>Bacillati</taxon>
        <taxon>Bacillota</taxon>
        <taxon>Clostridia</taxon>
        <taxon>Eubacteriales</taxon>
        <taxon>Symbiobacteriaceae</taxon>
        <taxon>Symbiobacterium</taxon>
    </lineage>
</organism>
<evidence type="ECO:0000256" key="1">
    <source>
        <dbReference type="ARBA" id="ARBA00010638"/>
    </source>
</evidence>
<comment type="catalytic activity">
    <reaction evidence="5">
        <text>(6S)-5-formyl-5,6,7,8-tetrahydrofolate + ATP = (6R)-5,10-methenyltetrahydrofolate + ADP + phosphate</text>
        <dbReference type="Rhea" id="RHEA:10488"/>
        <dbReference type="ChEBI" id="CHEBI:30616"/>
        <dbReference type="ChEBI" id="CHEBI:43474"/>
        <dbReference type="ChEBI" id="CHEBI:57455"/>
        <dbReference type="ChEBI" id="CHEBI:57457"/>
        <dbReference type="ChEBI" id="CHEBI:456216"/>
        <dbReference type="EC" id="6.3.3.2"/>
    </reaction>
</comment>
<dbReference type="GO" id="GO:0009396">
    <property type="term" value="P:folic acid-containing compound biosynthetic process"/>
    <property type="evidence" value="ECO:0007669"/>
    <property type="project" value="TreeGrafter"/>
</dbReference>
<dbReference type="GO" id="GO:0035999">
    <property type="term" value="P:tetrahydrofolate interconversion"/>
    <property type="evidence" value="ECO:0007669"/>
    <property type="project" value="TreeGrafter"/>
</dbReference>
<protein>
    <recommendedName>
        <fullName evidence="5">5-formyltetrahydrofolate cyclo-ligase</fullName>
        <ecNumber evidence="5">6.3.3.2</ecNumber>
    </recommendedName>
</protein>
<evidence type="ECO:0000256" key="5">
    <source>
        <dbReference type="RuleBase" id="RU361279"/>
    </source>
</evidence>
<dbReference type="GO" id="GO:0005524">
    <property type="term" value="F:ATP binding"/>
    <property type="evidence" value="ECO:0007669"/>
    <property type="project" value="UniProtKB-KW"/>
</dbReference>
<dbReference type="PANTHER" id="PTHR23407">
    <property type="entry name" value="ATPASE INHIBITOR/5-FORMYLTETRAHYDROFOLATE CYCLO-LIGASE"/>
    <property type="match status" value="1"/>
</dbReference>
<dbReference type="Proteomes" id="UP000732377">
    <property type="component" value="Unassembled WGS sequence"/>
</dbReference>
<dbReference type="SUPFAM" id="SSF100950">
    <property type="entry name" value="NagB/RpiA/CoA transferase-like"/>
    <property type="match status" value="1"/>
</dbReference>
<dbReference type="InterPro" id="IPR024185">
    <property type="entry name" value="FTHF_cligase-like_sf"/>
</dbReference>
<name>A0A953HZ81_SYMTR</name>
<dbReference type="EC" id="6.3.3.2" evidence="5"/>
<keyword evidence="2 4" id="KW-0547">Nucleotide-binding</keyword>
<keyword evidence="3 4" id="KW-0067">ATP-binding</keyword>
<evidence type="ECO:0000313" key="7">
    <source>
        <dbReference type="Proteomes" id="UP000732377"/>
    </source>
</evidence>
<dbReference type="NCBIfam" id="TIGR02727">
    <property type="entry name" value="MTHFS_bact"/>
    <property type="match status" value="1"/>
</dbReference>
<feature type="binding site" evidence="4">
    <location>
        <position position="66"/>
    </location>
    <ligand>
        <name>substrate</name>
    </ligand>
</feature>
<sequence>MPGLCHVACTREAFGVDLSKQELRRRMIAARQALDPAERARLSGRAQRAVLAAPEWARARTVLLYIPVRGEVDTAALAAAGRQAGKRLLLPRVERAERGLRLHRWDGTPEQLVRGAYGIPEPRPDLPQEDPRAVDLVVVPGVAFDRRGRRLGYGGGYYDRLLPQLAGAAAIGLGYGFQLVERLPAEAHDVPLDALATDLGLTRFPASADPSP</sequence>
<feature type="binding site" evidence="4">
    <location>
        <begin position="150"/>
        <end position="158"/>
    </location>
    <ligand>
        <name>ATP</name>
        <dbReference type="ChEBI" id="CHEBI:30616"/>
    </ligand>
</feature>
<dbReference type="AlphaFoldDB" id="A0A953HZ81"/>
<evidence type="ECO:0000256" key="4">
    <source>
        <dbReference type="PIRSR" id="PIRSR006806-1"/>
    </source>
</evidence>
<comment type="similarity">
    <text evidence="1 5">Belongs to the 5-formyltetrahydrofolate cyclo-ligase family.</text>
</comment>
<keyword evidence="5" id="KW-0460">Magnesium</keyword>
<evidence type="ECO:0000256" key="3">
    <source>
        <dbReference type="ARBA" id="ARBA00022840"/>
    </source>
</evidence>
<dbReference type="InterPro" id="IPR037171">
    <property type="entry name" value="NagB/RpiA_transferase-like"/>
</dbReference>
<comment type="caution">
    <text evidence="6">The sequence shown here is derived from an EMBL/GenBank/DDBJ whole genome shotgun (WGS) entry which is preliminary data.</text>
</comment>
<dbReference type="PIRSF" id="PIRSF006806">
    <property type="entry name" value="FTHF_cligase"/>
    <property type="match status" value="1"/>
</dbReference>
<dbReference type="Gene3D" id="3.40.50.10420">
    <property type="entry name" value="NagB/RpiA/CoA transferase-like"/>
    <property type="match status" value="1"/>
</dbReference>
<feature type="binding site" evidence="4">
    <location>
        <begin position="20"/>
        <end position="24"/>
    </location>
    <ligand>
        <name>ATP</name>
        <dbReference type="ChEBI" id="CHEBI:30616"/>
    </ligand>
</feature>
<keyword evidence="5" id="KW-0479">Metal-binding</keyword>
<dbReference type="Pfam" id="PF01812">
    <property type="entry name" value="5-FTHF_cyc-lig"/>
    <property type="match status" value="1"/>
</dbReference>
<dbReference type="GO" id="GO:0046872">
    <property type="term" value="F:metal ion binding"/>
    <property type="evidence" value="ECO:0007669"/>
    <property type="project" value="UniProtKB-KW"/>
</dbReference>
<reference evidence="6" key="1">
    <citation type="submission" date="2017-11" db="EMBL/GenBank/DDBJ databases">
        <title>Three new genomes from thermophilic consortium.</title>
        <authorList>
            <person name="Quaggio R."/>
            <person name="Amgarten D."/>
            <person name="Setubal J.C."/>
        </authorList>
    </citation>
    <scope>NUCLEOTIDE SEQUENCE</scope>
    <source>
        <strain evidence="6">ZCTH01-B2</strain>
    </source>
</reference>
<dbReference type="EMBL" id="PIUK01000022">
    <property type="protein sequence ID" value="MBY6275357.1"/>
    <property type="molecule type" value="Genomic_DNA"/>
</dbReference>
<gene>
    <name evidence="6" type="ORF">CWE10_03930</name>
</gene>
<dbReference type="InterPro" id="IPR002698">
    <property type="entry name" value="FTHF_cligase"/>
</dbReference>
<dbReference type="GO" id="GO:0030272">
    <property type="term" value="F:5-formyltetrahydrofolate cyclo-ligase activity"/>
    <property type="evidence" value="ECO:0007669"/>
    <property type="project" value="UniProtKB-EC"/>
</dbReference>
<feature type="binding site" evidence="4">
    <location>
        <position position="71"/>
    </location>
    <ligand>
        <name>substrate</name>
    </ligand>
</feature>
<proteinExistence type="inferred from homology"/>
<dbReference type="PANTHER" id="PTHR23407:SF1">
    <property type="entry name" value="5-FORMYLTETRAHYDROFOLATE CYCLO-LIGASE"/>
    <property type="match status" value="1"/>
</dbReference>